<evidence type="ECO:0000313" key="6">
    <source>
        <dbReference type="EMBL" id="KAF2136176.1"/>
    </source>
</evidence>
<keyword evidence="3" id="KW-0812">Transmembrane</keyword>
<dbReference type="PANTHER" id="PTHR43248">
    <property type="entry name" value="2-SUCCINYL-6-HYDROXY-2,4-CYCLOHEXADIENE-1-CARBOXYLATE SYNTHASE"/>
    <property type="match status" value="1"/>
</dbReference>
<evidence type="ECO:0000256" key="2">
    <source>
        <dbReference type="ARBA" id="ARBA00022801"/>
    </source>
</evidence>
<feature type="domain" description="Peptidase S33 tripeptidyl aminopeptidase-like C-terminal" evidence="5">
    <location>
        <begin position="501"/>
        <end position="601"/>
    </location>
</feature>
<dbReference type="SUPFAM" id="SSF53474">
    <property type="entry name" value="alpha/beta-Hydrolases"/>
    <property type="match status" value="1"/>
</dbReference>
<keyword evidence="3" id="KW-1133">Transmembrane helix</keyword>
<gene>
    <name evidence="6" type="ORF">K452DRAFT_292629</name>
</gene>
<accession>A0A6A6AX47</accession>
<keyword evidence="3" id="KW-0472">Membrane</keyword>
<dbReference type="Pfam" id="PF08386">
    <property type="entry name" value="Abhydrolase_4"/>
    <property type="match status" value="1"/>
</dbReference>
<evidence type="ECO:0000259" key="5">
    <source>
        <dbReference type="Pfam" id="PF08386"/>
    </source>
</evidence>
<dbReference type="InterPro" id="IPR000073">
    <property type="entry name" value="AB_hydrolase_1"/>
</dbReference>
<keyword evidence="7" id="KW-1185">Reference proteome</keyword>
<reference evidence="6" key="1">
    <citation type="journal article" date="2020" name="Stud. Mycol.">
        <title>101 Dothideomycetes genomes: a test case for predicting lifestyles and emergence of pathogens.</title>
        <authorList>
            <person name="Haridas S."/>
            <person name="Albert R."/>
            <person name="Binder M."/>
            <person name="Bloem J."/>
            <person name="Labutti K."/>
            <person name="Salamov A."/>
            <person name="Andreopoulos B."/>
            <person name="Baker S."/>
            <person name="Barry K."/>
            <person name="Bills G."/>
            <person name="Bluhm B."/>
            <person name="Cannon C."/>
            <person name="Castanera R."/>
            <person name="Culley D."/>
            <person name="Daum C."/>
            <person name="Ezra D."/>
            <person name="Gonzalez J."/>
            <person name="Henrissat B."/>
            <person name="Kuo A."/>
            <person name="Liang C."/>
            <person name="Lipzen A."/>
            <person name="Lutzoni F."/>
            <person name="Magnuson J."/>
            <person name="Mondo S."/>
            <person name="Nolan M."/>
            <person name="Ohm R."/>
            <person name="Pangilinan J."/>
            <person name="Park H.-J."/>
            <person name="Ramirez L."/>
            <person name="Alfaro M."/>
            <person name="Sun H."/>
            <person name="Tritt A."/>
            <person name="Yoshinaga Y."/>
            <person name="Zwiers L.-H."/>
            <person name="Turgeon B."/>
            <person name="Goodwin S."/>
            <person name="Spatafora J."/>
            <person name="Crous P."/>
            <person name="Grigoriev I."/>
        </authorList>
    </citation>
    <scope>NUCLEOTIDE SEQUENCE</scope>
    <source>
        <strain evidence="6">CBS 121167</strain>
    </source>
</reference>
<proteinExistence type="inferred from homology"/>
<dbReference type="Gene3D" id="3.40.50.1820">
    <property type="entry name" value="alpha/beta hydrolase"/>
    <property type="match status" value="1"/>
</dbReference>
<evidence type="ECO:0000256" key="3">
    <source>
        <dbReference type="SAM" id="Phobius"/>
    </source>
</evidence>
<dbReference type="GO" id="GO:0016787">
    <property type="term" value="F:hydrolase activity"/>
    <property type="evidence" value="ECO:0007669"/>
    <property type="project" value="UniProtKB-KW"/>
</dbReference>
<organism evidence="6 7">
    <name type="scientific">Aplosporella prunicola CBS 121167</name>
    <dbReference type="NCBI Taxonomy" id="1176127"/>
    <lineage>
        <taxon>Eukaryota</taxon>
        <taxon>Fungi</taxon>
        <taxon>Dikarya</taxon>
        <taxon>Ascomycota</taxon>
        <taxon>Pezizomycotina</taxon>
        <taxon>Dothideomycetes</taxon>
        <taxon>Dothideomycetes incertae sedis</taxon>
        <taxon>Botryosphaeriales</taxon>
        <taxon>Aplosporellaceae</taxon>
        <taxon>Aplosporella</taxon>
    </lineage>
</organism>
<dbReference type="PANTHER" id="PTHR43248:SF25">
    <property type="entry name" value="AB HYDROLASE-1 DOMAIN-CONTAINING PROTEIN-RELATED"/>
    <property type="match status" value="1"/>
</dbReference>
<protein>
    <submittedName>
        <fullName evidence="6">Uncharacterized protein</fullName>
    </submittedName>
</protein>
<dbReference type="Pfam" id="PF00561">
    <property type="entry name" value="Abhydrolase_1"/>
    <property type="match status" value="1"/>
</dbReference>
<dbReference type="InterPro" id="IPR013595">
    <property type="entry name" value="Pept_S33_TAP-like_C"/>
</dbReference>
<dbReference type="InterPro" id="IPR029058">
    <property type="entry name" value="AB_hydrolase_fold"/>
</dbReference>
<keyword evidence="2" id="KW-0378">Hydrolase</keyword>
<sequence>MDEKSALLRPNLRKRATDNTREQRLGFGYGVAACLSIWLLYTIWWREGDTIGGLDYGSDFKWSQVTPTEHLNFQPCYGEFECSRLSVPLDWQNASDPRRAAIAITRLPAKVPITHSHYGGSVLLNPGGPGNSGSGFAGKHGKSIQTIIDAEDRNYDIIGFDPRGVNQTTPHASCFPDDFTRQNWIIQSQTHGTPHSNETFAALWARKQALAESCAERLTSGELDEVGRHMNTRVVVEDMIAIIERLGEWREKRGLELVMSLQPDQVSGALERTRWKKGEEKLLYWGFSYGTVLGSTFAAVHPERVERVVLDGVVQAEHYYGGNYLPGLIDADKVWTNFYQHCYAAGPDKCALYSSNGPKAIKKTYENITATLQRRPIPVKAHGRYSADVITAADLSSHMSKAIYFPLEHSMDIAQIIFEIGQGNGTLLAEYKQGSREVIYPTQDCKRDGPWSETCHDFALPLAEEEINDAIWCTDMEGVYGKSYEENLEYWQRLREQSYTIGDVFIESTLACSQWAIKPAWRLSEPIEGNTTHPILWIGNTNDPVTPLGSARQMATRFPGSSVLHLDSDGHTTIAAPSVCTAKHVRKYFRTGELPEDNELCTADRFPFESRAEAVARFADSPDAQLFEALMDFTEGF</sequence>
<dbReference type="GeneID" id="54298905"/>
<dbReference type="RefSeq" id="XP_033391894.1">
    <property type="nucleotide sequence ID" value="XM_033541409.1"/>
</dbReference>
<dbReference type="Proteomes" id="UP000799438">
    <property type="component" value="Unassembled WGS sequence"/>
</dbReference>
<feature type="domain" description="AB hydrolase-1" evidence="4">
    <location>
        <begin position="122"/>
        <end position="314"/>
    </location>
</feature>
<dbReference type="AlphaFoldDB" id="A0A6A6AX47"/>
<feature type="transmembrane region" description="Helical" evidence="3">
    <location>
        <begin position="26"/>
        <end position="44"/>
    </location>
</feature>
<evidence type="ECO:0000313" key="7">
    <source>
        <dbReference type="Proteomes" id="UP000799438"/>
    </source>
</evidence>
<evidence type="ECO:0000256" key="1">
    <source>
        <dbReference type="ARBA" id="ARBA00010088"/>
    </source>
</evidence>
<name>A0A6A6AX47_9PEZI</name>
<comment type="similarity">
    <text evidence="1">Belongs to the peptidase S33 family.</text>
</comment>
<dbReference type="OrthoDB" id="425534at2759"/>
<dbReference type="InterPro" id="IPR051601">
    <property type="entry name" value="Serine_prot/Carboxylest_S33"/>
</dbReference>
<evidence type="ECO:0000259" key="4">
    <source>
        <dbReference type="Pfam" id="PF00561"/>
    </source>
</evidence>
<dbReference type="EMBL" id="ML995531">
    <property type="protein sequence ID" value="KAF2136176.1"/>
    <property type="molecule type" value="Genomic_DNA"/>
</dbReference>